<sequence>MIVYRELSSLVRDLGIPAGTLYAVSNTLDRHYIRRQLPKSSGGVRELSVPDPLLKHIQRQILRVLLVHMPVSPYATAYRYGGSTLCNAAPHVGKPCVLKLDICHFFDSILYSAVKETAFPAEVYAENLRILLAMLCYGWDRLPQGAPTSPCITNILMRDFDNEVGAWCRERQIAYTRYCDDMTFSGDFARDEVLRCVEPRLRALGFYLNPGKTKWLPADRRQLVTGIVVNKKCNVPSEERRALRQELHFCQKFGISGHMARAGIDGPEDRYLAQLLGRVNYQLQITPGRRELQEARDWLIKAQPQYGGGRETSPAEKQIL</sequence>
<proteinExistence type="inferred from homology"/>
<evidence type="ECO:0000256" key="2">
    <source>
        <dbReference type="ARBA" id="ARBA00022679"/>
    </source>
</evidence>
<dbReference type="GO" id="GO:0051607">
    <property type="term" value="P:defense response to virus"/>
    <property type="evidence" value="ECO:0007669"/>
    <property type="project" value="UniProtKB-KW"/>
</dbReference>
<evidence type="ECO:0000256" key="7">
    <source>
        <dbReference type="ARBA" id="ARBA00023118"/>
    </source>
</evidence>
<dbReference type="PANTHER" id="PTHR34047">
    <property type="entry name" value="NUCLEAR INTRON MATURASE 1, MITOCHONDRIAL-RELATED"/>
    <property type="match status" value="1"/>
</dbReference>
<dbReference type="InterPro" id="IPR051083">
    <property type="entry name" value="GrpII_Intron_Splice-Mob/Def"/>
</dbReference>
<dbReference type="CDD" id="cd03487">
    <property type="entry name" value="RT_Bac_retron_II"/>
    <property type="match status" value="1"/>
</dbReference>
<keyword evidence="3" id="KW-0548">Nucleotidyltransferase</keyword>
<protein>
    <recommendedName>
        <fullName evidence="1">RNA-directed DNA polymerase</fullName>
        <ecNumber evidence="1">2.7.7.49</ecNumber>
    </recommendedName>
</protein>
<dbReference type="InterPro" id="IPR043502">
    <property type="entry name" value="DNA/RNA_pol_sf"/>
</dbReference>
<dbReference type="KEGG" id="obj:EIO64_17645"/>
<feature type="domain" description="Reverse transcriptase" evidence="10">
    <location>
        <begin position="18"/>
        <end position="229"/>
    </location>
</feature>
<dbReference type="Proteomes" id="UP000298642">
    <property type="component" value="Chromosome"/>
</dbReference>
<name>A0A4D7B342_9FIRM</name>
<evidence type="ECO:0000256" key="9">
    <source>
        <dbReference type="ARBA" id="ARBA00048173"/>
    </source>
</evidence>
<dbReference type="InterPro" id="IPR000123">
    <property type="entry name" value="Reverse_transcriptase_msDNA"/>
</dbReference>
<dbReference type="EC" id="2.7.7.49" evidence="1"/>
<dbReference type="RefSeq" id="WP_136891726.1">
    <property type="nucleotide sequence ID" value="NZ_CP034413.3"/>
</dbReference>
<dbReference type="EMBL" id="CP034413">
    <property type="protein sequence ID" value="QCI60807.1"/>
    <property type="molecule type" value="Genomic_DNA"/>
</dbReference>
<dbReference type="Pfam" id="PF00078">
    <property type="entry name" value="RVT_1"/>
    <property type="match status" value="1"/>
</dbReference>
<evidence type="ECO:0000256" key="8">
    <source>
        <dbReference type="ARBA" id="ARBA00034120"/>
    </source>
</evidence>
<dbReference type="GO" id="GO:0003964">
    <property type="term" value="F:RNA-directed DNA polymerase activity"/>
    <property type="evidence" value="ECO:0007669"/>
    <property type="project" value="UniProtKB-KW"/>
</dbReference>
<evidence type="ECO:0000256" key="1">
    <source>
        <dbReference type="ARBA" id="ARBA00012493"/>
    </source>
</evidence>
<keyword evidence="7" id="KW-0051">Antiviral defense</keyword>
<keyword evidence="6 11" id="KW-0695">RNA-directed DNA polymerase</keyword>
<dbReference type="PROSITE" id="PS50878">
    <property type="entry name" value="RT_POL"/>
    <property type="match status" value="1"/>
</dbReference>
<dbReference type="GO" id="GO:0003723">
    <property type="term" value="F:RNA binding"/>
    <property type="evidence" value="ECO:0007669"/>
    <property type="project" value="InterPro"/>
</dbReference>
<evidence type="ECO:0000313" key="11">
    <source>
        <dbReference type="EMBL" id="QCI60807.1"/>
    </source>
</evidence>
<dbReference type="PRINTS" id="PR00866">
    <property type="entry name" value="RNADNAPOLMS"/>
</dbReference>
<comment type="catalytic activity">
    <reaction evidence="9">
        <text>DNA(n) + a 2'-deoxyribonucleoside 5'-triphosphate = DNA(n+1) + diphosphate</text>
        <dbReference type="Rhea" id="RHEA:22508"/>
        <dbReference type="Rhea" id="RHEA-COMP:17339"/>
        <dbReference type="Rhea" id="RHEA-COMP:17340"/>
        <dbReference type="ChEBI" id="CHEBI:33019"/>
        <dbReference type="ChEBI" id="CHEBI:61560"/>
        <dbReference type="ChEBI" id="CHEBI:173112"/>
        <dbReference type="EC" id="2.7.7.49"/>
    </reaction>
</comment>
<evidence type="ECO:0000259" key="10">
    <source>
        <dbReference type="PROSITE" id="PS50878"/>
    </source>
</evidence>
<organism evidence="11 12">
    <name type="scientific">Dysosmobacter welbionis</name>
    <dbReference type="NCBI Taxonomy" id="2093857"/>
    <lineage>
        <taxon>Bacteria</taxon>
        <taxon>Bacillati</taxon>
        <taxon>Bacillota</taxon>
        <taxon>Clostridia</taxon>
        <taxon>Eubacteriales</taxon>
        <taxon>Oscillospiraceae</taxon>
        <taxon>Dysosmobacter</taxon>
    </lineage>
</organism>
<keyword evidence="2" id="KW-0808">Transferase</keyword>
<reference evidence="12" key="1">
    <citation type="submission" date="2018-12" db="EMBL/GenBank/DDBJ databases">
        <title>Dusodibacter welbiota gen. nov., sp. nov., isolated from human faeces and emended description of the Oscillibacter genus.</title>
        <authorList>
            <person name="Le Roy T."/>
            <person name="Van der Smissen P."/>
            <person name="Delzenne N."/>
            <person name="Muccioli G."/>
            <person name="Collet J.F."/>
            <person name="Cani P.D."/>
        </authorList>
    </citation>
    <scope>NUCLEOTIDE SEQUENCE [LARGE SCALE GENOMIC DNA]</scope>
    <source>
        <strain evidence="12">J115</strain>
    </source>
</reference>
<accession>A0A4D7B342</accession>
<evidence type="ECO:0000256" key="3">
    <source>
        <dbReference type="ARBA" id="ARBA00022695"/>
    </source>
</evidence>
<evidence type="ECO:0000313" key="12">
    <source>
        <dbReference type="Proteomes" id="UP000298642"/>
    </source>
</evidence>
<evidence type="ECO:0000256" key="4">
    <source>
        <dbReference type="ARBA" id="ARBA00022723"/>
    </source>
</evidence>
<dbReference type="PANTHER" id="PTHR34047:SF7">
    <property type="entry name" value="RNA-DIRECTED DNA POLYMERASE"/>
    <property type="match status" value="1"/>
</dbReference>
<keyword evidence="12" id="KW-1185">Reference proteome</keyword>
<evidence type="ECO:0000256" key="5">
    <source>
        <dbReference type="ARBA" id="ARBA00022842"/>
    </source>
</evidence>
<evidence type="ECO:0000256" key="6">
    <source>
        <dbReference type="ARBA" id="ARBA00022918"/>
    </source>
</evidence>
<comment type="similarity">
    <text evidence="8">Belongs to the bacterial reverse transcriptase family.</text>
</comment>
<dbReference type="InterPro" id="IPR000477">
    <property type="entry name" value="RT_dom"/>
</dbReference>
<dbReference type="AlphaFoldDB" id="A0A4D7B342"/>
<keyword evidence="5" id="KW-0460">Magnesium</keyword>
<dbReference type="SUPFAM" id="SSF56672">
    <property type="entry name" value="DNA/RNA polymerases"/>
    <property type="match status" value="1"/>
</dbReference>
<keyword evidence="4" id="KW-0479">Metal-binding</keyword>
<gene>
    <name evidence="11" type="ORF">EIO64_17645</name>
</gene>
<dbReference type="GO" id="GO:0046872">
    <property type="term" value="F:metal ion binding"/>
    <property type="evidence" value="ECO:0007669"/>
    <property type="project" value="UniProtKB-KW"/>
</dbReference>